<dbReference type="Proteomes" id="UP000267128">
    <property type="component" value="Unassembled WGS sequence"/>
</dbReference>
<dbReference type="PANTHER" id="PTHR46796:SF2">
    <property type="entry name" value="TRANSCRIPTIONAL REGULATORY PROTEIN"/>
    <property type="match status" value="1"/>
</dbReference>
<keyword evidence="3" id="KW-0804">Transcription</keyword>
<dbReference type="GO" id="GO:0003700">
    <property type="term" value="F:DNA-binding transcription factor activity"/>
    <property type="evidence" value="ECO:0007669"/>
    <property type="project" value="InterPro"/>
</dbReference>
<feature type="domain" description="HTH araC/xylS-type" evidence="4">
    <location>
        <begin position="153"/>
        <end position="250"/>
    </location>
</feature>
<evidence type="ECO:0000313" key="6">
    <source>
        <dbReference type="Proteomes" id="UP000267128"/>
    </source>
</evidence>
<evidence type="ECO:0000313" key="5">
    <source>
        <dbReference type="EMBL" id="RNL60857.1"/>
    </source>
</evidence>
<dbReference type="PROSITE" id="PS01124">
    <property type="entry name" value="HTH_ARAC_FAMILY_2"/>
    <property type="match status" value="1"/>
</dbReference>
<dbReference type="SUPFAM" id="SSF46689">
    <property type="entry name" value="Homeodomain-like"/>
    <property type="match status" value="2"/>
</dbReference>
<organism evidence="5 6">
    <name type="scientific">Nocardioides marmoriginsengisoli</name>
    <dbReference type="NCBI Taxonomy" id="661483"/>
    <lineage>
        <taxon>Bacteria</taxon>
        <taxon>Bacillati</taxon>
        <taxon>Actinomycetota</taxon>
        <taxon>Actinomycetes</taxon>
        <taxon>Propionibacteriales</taxon>
        <taxon>Nocardioidaceae</taxon>
        <taxon>Nocardioides</taxon>
    </lineage>
</organism>
<evidence type="ECO:0000256" key="2">
    <source>
        <dbReference type="ARBA" id="ARBA00023125"/>
    </source>
</evidence>
<dbReference type="PROSITE" id="PS00041">
    <property type="entry name" value="HTH_ARAC_FAMILY_1"/>
    <property type="match status" value="1"/>
</dbReference>
<dbReference type="InterPro" id="IPR050204">
    <property type="entry name" value="AraC_XylS_family_regulators"/>
</dbReference>
<dbReference type="AlphaFoldDB" id="A0A3N0CBM8"/>
<dbReference type="Pfam" id="PF12833">
    <property type="entry name" value="HTH_18"/>
    <property type="match status" value="1"/>
</dbReference>
<evidence type="ECO:0000256" key="1">
    <source>
        <dbReference type="ARBA" id="ARBA00023015"/>
    </source>
</evidence>
<dbReference type="PANTHER" id="PTHR46796">
    <property type="entry name" value="HTH-TYPE TRANSCRIPTIONAL ACTIVATOR RHAS-RELATED"/>
    <property type="match status" value="1"/>
</dbReference>
<dbReference type="InterPro" id="IPR018060">
    <property type="entry name" value="HTH_AraC"/>
</dbReference>
<reference evidence="5 6" key="1">
    <citation type="submission" date="2018-11" db="EMBL/GenBank/DDBJ databases">
        <authorList>
            <person name="Li F."/>
        </authorList>
    </citation>
    <scope>NUCLEOTIDE SEQUENCE [LARGE SCALE GENOMIC DNA]</scope>
    <source>
        <strain evidence="5 6">Gsoil 097</strain>
    </source>
</reference>
<comment type="caution">
    <text evidence="5">The sequence shown here is derived from an EMBL/GenBank/DDBJ whole genome shotgun (WGS) entry which is preliminary data.</text>
</comment>
<evidence type="ECO:0000256" key="3">
    <source>
        <dbReference type="ARBA" id="ARBA00023163"/>
    </source>
</evidence>
<dbReference type="Gene3D" id="1.10.10.60">
    <property type="entry name" value="Homeodomain-like"/>
    <property type="match status" value="2"/>
</dbReference>
<proteinExistence type="predicted"/>
<keyword evidence="1" id="KW-0805">Transcription regulation</keyword>
<dbReference type="OrthoDB" id="3186094at2"/>
<protein>
    <submittedName>
        <fullName evidence="5">AraC family transcriptional regulator</fullName>
    </submittedName>
</protein>
<evidence type="ECO:0000259" key="4">
    <source>
        <dbReference type="PROSITE" id="PS01124"/>
    </source>
</evidence>
<dbReference type="SMART" id="SM00342">
    <property type="entry name" value="HTH_ARAC"/>
    <property type="match status" value="1"/>
</dbReference>
<dbReference type="InterPro" id="IPR018062">
    <property type="entry name" value="HTH_AraC-typ_CS"/>
</dbReference>
<dbReference type="GO" id="GO:0043565">
    <property type="term" value="F:sequence-specific DNA binding"/>
    <property type="evidence" value="ECO:0007669"/>
    <property type="project" value="InterPro"/>
</dbReference>
<sequence length="260" mass="27611">MVTVPLPESCCDADQATVWLWSGHAAYEGPSLQLDVHSGSVHCFALGLDAPFLLRSEGTAERQVRSALIPARTPHQLVADTGRMVFFYVDPSAPGAAGLDEQLTDRSTTITVHHRDEAALISAWRSNPSAGPELLRRRLLGPVDAAPVDVRVRSAMRLLRSQPADNASAAEIAAAVGLSTSRFLHLFSASAGTSFRRYRMWARMCHAAGALGDGADLTTAAIAAGFSSPSHFSDTFRAMFGLSASALLAGPTRLLIATDE</sequence>
<name>A0A3N0CBM8_9ACTN</name>
<gene>
    <name evidence="5" type="ORF">EFK50_20470</name>
</gene>
<dbReference type="RefSeq" id="WP_123229611.1">
    <property type="nucleotide sequence ID" value="NZ_RJSE01000009.1"/>
</dbReference>
<keyword evidence="6" id="KW-1185">Reference proteome</keyword>
<accession>A0A3N0CBM8</accession>
<dbReference type="EMBL" id="RJSE01000009">
    <property type="protein sequence ID" value="RNL60857.1"/>
    <property type="molecule type" value="Genomic_DNA"/>
</dbReference>
<keyword evidence="2" id="KW-0238">DNA-binding</keyword>
<dbReference type="InterPro" id="IPR009057">
    <property type="entry name" value="Homeodomain-like_sf"/>
</dbReference>